<accession>A0A4D9F3Y1</accession>
<comment type="caution">
    <text evidence="1">The sequence shown here is derived from an EMBL/GenBank/DDBJ whole genome shotgun (WGS) entry which is preliminary data.</text>
</comment>
<protein>
    <submittedName>
        <fullName evidence="1">Extracellular superoxide dismutase</fullName>
    </submittedName>
</protein>
<dbReference type="Proteomes" id="UP000297703">
    <property type="component" value="Unassembled WGS sequence"/>
</dbReference>
<proteinExistence type="predicted"/>
<sequence>MLCLSPRNKSLSVRLLQGWDGVQKGNPEEVSQERLSGQQMAQTVEHRPRGKGENPIHPVGCLKPLENACSGTILSWPQGDGLGHLTGLFHTAQVGPKGIS</sequence>
<evidence type="ECO:0000313" key="2">
    <source>
        <dbReference type="Proteomes" id="UP000297703"/>
    </source>
</evidence>
<gene>
    <name evidence="1" type="ORF">DR999_PMT01466</name>
</gene>
<dbReference type="EMBL" id="QXTE01000006">
    <property type="protein sequence ID" value="TFK15173.1"/>
    <property type="molecule type" value="Genomic_DNA"/>
</dbReference>
<evidence type="ECO:0000313" key="1">
    <source>
        <dbReference type="EMBL" id="TFK15173.1"/>
    </source>
</evidence>
<dbReference type="AlphaFoldDB" id="A0A4D9F3Y1"/>
<reference evidence="1 2" key="1">
    <citation type="submission" date="2019-04" db="EMBL/GenBank/DDBJ databases">
        <title>Draft genome of the big-headed turtle Platysternon megacephalum.</title>
        <authorList>
            <person name="Gong S."/>
        </authorList>
    </citation>
    <scope>NUCLEOTIDE SEQUENCE [LARGE SCALE GENOMIC DNA]</scope>
    <source>
        <strain evidence="1">DO16091913</strain>
        <tissue evidence="1">Muscle</tissue>
    </source>
</reference>
<keyword evidence="2" id="KW-1185">Reference proteome</keyword>
<organism evidence="1 2">
    <name type="scientific">Platysternon megacephalum</name>
    <name type="common">big-headed turtle</name>
    <dbReference type="NCBI Taxonomy" id="55544"/>
    <lineage>
        <taxon>Eukaryota</taxon>
        <taxon>Metazoa</taxon>
        <taxon>Chordata</taxon>
        <taxon>Craniata</taxon>
        <taxon>Vertebrata</taxon>
        <taxon>Euteleostomi</taxon>
        <taxon>Archelosauria</taxon>
        <taxon>Testudinata</taxon>
        <taxon>Testudines</taxon>
        <taxon>Cryptodira</taxon>
        <taxon>Durocryptodira</taxon>
        <taxon>Testudinoidea</taxon>
        <taxon>Platysternidae</taxon>
        <taxon>Platysternon</taxon>
    </lineage>
</organism>
<name>A0A4D9F3Y1_9SAUR</name>
<reference evidence="1 2" key="2">
    <citation type="submission" date="2019-04" db="EMBL/GenBank/DDBJ databases">
        <title>The genome sequence of big-headed turtle.</title>
        <authorList>
            <person name="Gong S."/>
        </authorList>
    </citation>
    <scope>NUCLEOTIDE SEQUENCE [LARGE SCALE GENOMIC DNA]</scope>
    <source>
        <strain evidence="1">DO16091913</strain>
        <tissue evidence="1">Muscle</tissue>
    </source>
</reference>